<dbReference type="InterPro" id="IPR000719">
    <property type="entry name" value="Prot_kinase_dom"/>
</dbReference>
<keyword evidence="3" id="KW-1185">Reference proteome</keyword>
<organism evidence="2 3">
    <name type="scientific">Blastomyces percursus</name>
    <dbReference type="NCBI Taxonomy" id="1658174"/>
    <lineage>
        <taxon>Eukaryota</taxon>
        <taxon>Fungi</taxon>
        <taxon>Dikarya</taxon>
        <taxon>Ascomycota</taxon>
        <taxon>Pezizomycotina</taxon>
        <taxon>Eurotiomycetes</taxon>
        <taxon>Eurotiomycetidae</taxon>
        <taxon>Onygenales</taxon>
        <taxon>Ajellomycetaceae</taxon>
        <taxon>Blastomyces</taxon>
    </lineage>
</organism>
<dbReference type="EMBL" id="LGTZ01001521">
    <property type="protein sequence ID" value="OJD21175.1"/>
    <property type="molecule type" value="Genomic_DNA"/>
</dbReference>
<evidence type="ECO:0000313" key="3">
    <source>
        <dbReference type="Proteomes" id="UP000242791"/>
    </source>
</evidence>
<name>A0A1J9QYA9_9EURO</name>
<feature type="domain" description="Protein kinase" evidence="1">
    <location>
        <begin position="11"/>
        <end position="223"/>
    </location>
</feature>
<proteinExistence type="predicted"/>
<dbReference type="GO" id="GO:0005524">
    <property type="term" value="F:ATP binding"/>
    <property type="evidence" value="ECO:0007669"/>
    <property type="project" value="InterPro"/>
</dbReference>
<sequence length="223" mass="26062">MDFADVDPSEITFKQKLFSSEFSEIFLVHIRNEICVMKVHDDNGPVQPAPLERETNIHICESTAYRRLMKHGLCDRGIVPRFYGTMERMDLSHYQPHLKMFLNDKNPPSAILLEYIPKMEMLYPHNFTKERGEALIRGIREIHRALVLHCDAKPRNMMIVGNDPERAVWLDFDRAQTYHADSLTERQRGFIEDEELMVSQLADSLEADHARGEIAETYLYYCT</sequence>
<evidence type="ECO:0000259" key="1">
    <source>
        <dbReference type="PROSITE" id="PS50011"/>
    </source>
</evidence>
<comment type="caution">
    <text evidence="2">The sequence shown here is derived from an EMBL/GenBank/DDBJ whole genome shotgun (WGS) entry which is preliminary data.</text>
</comment>
<protein>
    <recommendedName>
        <fullName evidence="1">Protein kinase domain-containing protein</fullName>
    </recommendedName>
</protein>
<evidence type="ECO:0000313" key="2">
    <source>
        <dbReference type="EMBL" id="OJD21175.1"/>
    </source>
</evidence>
<dbReference type="Gene3D" id="1.10.510.10">
    <property type="entry name" value="Transferase(Phosphotransferase) domain 1"/>
    <property type="match status" value="1"/>
</dbReference>
<dbReference type="Proteomes" id="UP000242791">
    <property type="component" value="Unassembled WGS sequence"/>
</dbReference>
<dbReference type="AlphaFoldDB" id="A0A1J9QYA9"/>
<dbReference type="GO" id="GO:0004672">
    <property type="term" value="F:protein kinase activity"/>
    <property type="evidence" value="ECO:0007669"/>
    <property type="project" value="InterPro"/>
</dbReference>
<dbReference type="VEuPathDB" id="FungiDB:ACJ73_07486"/>
<dbReference type="SUPFAM" id="SSF56112">
    <property type="entry name" value="Protein kinase-like (PK-like)"/>
    <property type="match status" value="1"/>
</dbReference>
<dbReference type="PROSITE" id="PS50011">
    <property type="entry name" value="PROTEIN_KINASE_DOM"/>
    <property type="match status" value="1"/>
</dbReference>
<gene>
    <name evidence="2" type="ORF">ACJ73_07486</name>
</gene>
<dbReference type="OrthoDB" id="4185642at2759"/>
<accession>A0A1J9QYA9</accession>
<reference evidence="2 3" key="1">
    <citation type="submission" date="2015-08" db="EMBL/GenBank/DDBJ databases">
        <title>Emmonsia species relationships and genome sequence.</title>
        <authorList>
            <person name="Cuomo C.A."/>
            <person name="Schwartz I.S."/>
            <person name="Kenyon C."/>
            <person name="De Hoog G.S."/>
            <person name="Govender N.P."/>
            <person name="Botha A."/>
            <person name="Moreno L."/>
            <person name="De Vries M."/>
            <person name="Munoz J.F."/>
            <person name="Stielow J.B."/>
        </authorList>
    </citation>
    <scope>NUCLEOTIDE SEQUENCE [LARGE SCALE GENOMIC DNA]</scope>
    <source>
        <strain evidence="2 3">EI222</strain>
    </source>
</reference>
<dbReference type="InterPro" id="IPR011009">
    <property type="entry name" value="Kinase-like_dom_sf"/>
</dbReference>